<evidence type="ECO:0000256" key="1">
    <source>
        <dbReference type="ARBA" id="ARBA00006484"/>
    </source>
</evidence>
<reference evidence="3" key="1">
    <citation type="submission" date="2021-10" db="EMBL/GenBank/DDBJ databases">
        <authorList>
            <person name="Piombo E."/>
        </authorList>
    </citation>
    <scope>NUCLEOTIDE SEQUENCE</scope>
</reference>
<evidence type="ECO:0000256" key="2">
    <source>
        <dbReference type="ARBA" id="ARBA00023002"/>
    </source>
</evidence>
<gene>
    <name evidence="3" type="ORF">CBYS24578_00014531</name>
</gene>
<dbReference type="SUPFAM" id="SSF51735">
    <property type="entry name" value="NAD(P)-binding Rossmann-fold domains"/>
    <property type="match status" value="1"/>
</dbReference>
<dbReference type="GO" id="GO:0006654">
    <property type="term" value="P:phosphatidic acid biosynthetic process"/>
    <property type="evidence" value="ECO:0007669"/>
    <property type="project" value="TreeGrafter"/>
</dbReference>
<comment type="similarity">
    <text evidence="1">Belongs to the short-chain dehydrogenases/reductases (SDR) family.</text>
</comment>
<dbReference type="GO" id="GO:0019433">
    <property type="term" value="P:triglyceride catabolic process"/>
    <property type="evidence" value="ECO:0007669"/>
    <property type="project" value="TreeGrafter"/>
</dbReference>
<dbReference type="InterPro" id="IPR002347">
    <property type="entry name" value="SDR_fam"/>
</dbReference>
<dbReference type="GO" id="GO:0005811">
    <property type="term" value="C:lipid droplet"/>
    <property type="evidence" value="ECO:0007669"/>
    <property type="project" value="TreeGrafter"/>
</dbReference>
<evidence type="ECO:0000313" key="3">
    <source>
        <dbReference type="EMBL" id="CAH0003351.1"/>
    </source>
</evidence>
<name>A0A9N9UVC1_9HYPO</name>
<protein>
    <submittedName>
        <fullName evidence="3">Uncharacterized protein</fullName>
    </submittedName>
</protein>
<dbReference type="GO" id="GO:0004806">
    <property type="term" value="F:triacylglycerol lipase activity"/>
    <property type="evidence" value="ECO:0007669"/>
    <property type="project" value="TreeGrafter"/>
</dbReference>
<dbReference type="InterPro" id="IPR036291">
    <property type="entry name" value="NAD(P)-bd_dom_sf"/>
</dbReference>
<proteinExistence type="inferred from homology"/>
<comment type="caution">
    <text evidence="3">The sequence shown here is derived from an EMBL/GenBank/DDBJ whole genome shotgun (WGS) entry which is preliminary data.</text>
</comment>
<dbReference type="Gene3D" id="3.40.50.720">
    <property type="entry name" value="NAD(P)-binding Rossmann-like Domain"/>
    <property type="match status" value="1"/>
</dbReference>
<accession>A0A9N9UVC1</accession>
<dbReference type="OrthoDB" id="2102561at2759"/>
<dbReference type="PANTHER" id="PTHR44169">
    <property type="entry name" value="NADPH-DEPENDENT 1-ACYLDIHYDROXYACETONE PHOSPHATE REDUCTASE"/>
    <property type="match status" value="1"/>
</dbReference>
<dbReference type="AlphaFoldDB" id="A0A9N9UVC1"/>
<dbReference type="GO" id="GO:0005783">
    <property type="term" value="C:endoplasmic reticulum"/>
    <property type="evidence" value="ECO:0007669"/>
    <property type="project" value="TreeGrafter"/>
</dbReference>
<dbReference type="EMBL" id="CABFNO020001564">
    <property type="protein sequence ID" value="CAH0003351.1"/>
    <property type="molecule type" value="Genomic_DNA"/>
</dbReference>
<sequence>MTERKMYALVTGCGEGGIGEALVKEYSRRGLYAIATVLPTEASDHLTAAGITWFPLDVTKQESVLQLKDKVDELTGGYLDVLVNNAQVSRHAK</sequence>
<organism evidence="3 4">
    <name type="scientific">Clonostachys byssicola</name>
    <dbReference type="NCBI Taxonomy" id="160290"/>
    <lineage>
        <taxon>Eukaryota</taxon>
        <taxon>Fungi</taxon>
        <taxon>Dikarya</taxon>
        <taxon>Ascomycota</taxon>
        <taxon>Pezizomycotina</taxon>
        <taxon>Sordariomycetes</taxon>
        <taxon>Hypocreomycetidae</taxon>
        <taxon>Hypocreales</taxon>
        <taxon>Bionectriaceae</taxon>
        <taxon>Clonostachys</taxon>
    </lineage>
</organism>
<dbReference type="GO" id="GO:0000140">
    <property type="term" value="F:acylglycerone-phosphate reductase (NADP+) activity"/>
    <property type="evidence" value="ECO:0007669"/>
    <property type="project" value="TreeGrafter"/>
</dbReference>
<keyword evidence="4" id="KW-1185">Reference proteome</keyword>
<evidence type="ECO:0000313" key="4">
    <source>
        <dbReference type="Proteomes" id="UP000754883"/>
    </source>
</evidence>
<dbReference type="PANTHER" id="PTHR44169:SF3">
    <property type="entry name" value="SHORT-CHAIN DEHYDROGENASE SRDE"/>
    <property type="match status" value="1"/>
</dbReference>
<dbReference type="Proteomes" id="UP000754883">
    <property type="component" value="Unassembled WGS sequence"/>
</dbReference>
<dbReference type="Pfam" id="PF00106">
    <property type="entry name" value="adh_short"/>
    <property type="match status" value="1"/>
</dbReference>
<keyword evidence="2" id="KW-0560">Oxidoreductase</keyword>